<accession>A0A078HGB8</accession>
<dbReference type="EMBL" id="LK032385">
    <property type="protein sequence ID" value="CDY36867.1"/>
    <property type="molecule type" value="Genomic_DNA"/>
</dbReference>
<dbReference type="AlphaFoldDB" id="A0A078HGB8"/>
<keyword evidence="4" id="KW-1185">Reference proteome</keyword>
<feature type="signal peptide" evidence="2">
    <location>
        <begin position="1"/>
        <end position="23"/>
    </location>
</feature>
<dbReference type="PaxDb" id="3708-A0A078HGB8"/>
<keyword evidence="2" id="KW-0732">Signal</keyword>
<reference evidence="3 4" key="1">
    <citation type="journal article" date="2014" name="Science">
        <title>Plant genetics. Early allopolyploid evolution in the post-Neolithic Brassica napus oilseed genome.</title>
        <authorList>
            <person name="Chalhoub B."/>
            <person name="Denoeud F."/>
            <person name="Liu S."/>
            <person name="Parkin I.A."/>
            <person name="Tang H."/>
            <person name="Wang X."/>
            <person name="Chiquet J."/>
            <person name="Belcram H."/>
            <person name="Tong C."/>
            <person name="Samans B."/>
            <person name="Correa M."/>
            <person name="Da Silva C."/>
            <person name="Just J."/>
            <person name="Falentin C."/>
            <person name="Koh C.S."/>
            <person name="Le Clainche I."/>
            <person name="Bernard M."/>
            <person name="Bento P."/>
            <person name="Noel B."/>
            <person name="Labadie K."/>
            <person name="Alberti A."/>
            <person name="Charles M."/>
            <person name="Arnaud D."/>
            <person name="Guo H."/>
            <person name="Daviaud C."/>
            <person name="Alamery S."/>
            <person name="Jabbari K."/>
            <person name="Zhao M."/>
            <person name="Edger P.P."/>
            <person name="Chelaifa H."/>
            <person name="Tack D."/>
            <person name="Lassalle G."/>
            <person name="Mestiri I."/>
            <person name="Schnel N."/>
            <person name="Le Paslier M.C."/>
            <person name="Fan G."/>
            <person name="Renault V."/>
            <person name="Bayer P.E."/>
            <person name="Golicz A.A."/>
            <person name="Manoli S."/>
            <person name="Lee T.H."/>
            <person name="Thi V.H."/>
            <person name="Chalabi S."/>
            <person name="Hu Q."/>
            <person name="Fan C."/>
            <person name="Tollenaere R."/>
            <person name="Lu Y."/>
            <person name="Battail C."/>
            <person name="Shen J."/>
            <person name="Sidebottom C.H."/>
            <person name="Wang X."/>
            <person name="Canaguier A."/>
            <person name="Chauveau A."/>
            <person name="Berard A."/>
            <person name="Deniot G."/>
            <person name="Guan M."/>
            <person name="Liu Z."/>
            <person name="Sun F."/>
            <person name="Lim Y.P."/>
            <person name="Lyons E."/>
            <person name="Town C.D."/>
            <person name="Bancroft I."/>
            <person name="Wang X."/>
            <person name="Meng J."/>
            <person name="Ma J."/>
            <person name="Pires J.C."/>
            <person name="King G.J."/>
            <person name="Brunel D."/>
            <person name="Delourme R."/>
            <person name="Renard M."/>
            <person name="Aury J.M."/>
            <person name="Adams K.L."/>
            <person name="Batley J."/>
            <person name="Snowdon R.J."/>
            <person name="Tost J."/>
            <person name="Edwards D."/>
            <person name="Zhou Y."/>
            <person name="Hua W."/>
            <person name="Sharpe A.G."/>
            <person name="Paterson A.H."/>
            <person name="Guan C."/>
            <person name="Wincker P."/>
        </authorList>
    </citation>
    <scope>NUCLEOTIDE SEQUENCE [LARGE SCALE GENOMIC DNA]</scope>
    <source>
        <strain evidence="4">cv. Darmor-bzh</strain>
    </source>
</reference>
<evidence type="ECO:0000313" key="4">
    <source>
        <dbReference type="Proteomes" id="UP000028999"/>
    </source>
</evidence>
<protein>
    <submittedName>
        <fullName evidence="3">BnaC08g09800D protein</fullName>
    </submittedName>
</protein>
<dbReference type="Gramene" id="CDY36867">
    <property type="protein sequence ID" value="CDY36867"/>
    <property type="gene ID" value="GSBRNA2T00062935001"/>
</dbReference>
<feature type="chain" id="PRO_5001737064" evidence="2">
    <location>
        <begin position="24"/>
        <end position="42"/>
    </location>
</feature>
<evidence type="ECO:0000256" key="2">
    <source>
        <dbReference type="SAM" id="SignalP"/>
    </source>
</evidence>
<evidence type="ECO:0000256" key="1">
    <source>
        <dbReference type="SAM" id="MobiDB-lite"/>
    </source>
</evidence>
<sequence length="42" mass="4573">MLSEAGFQIWCLFLSICSRTAGGGEKASEKATADARGRLKRR</sequence>
<name>A0A078HGB8_BRANA</name>
<proteinExistence type="predicted"/>
<evidence type="ECO:0000313" key="3">
    <source>
        <dbReference type="EMBL" id="CDY36867.1"/>
    </source>
</evidence>
<organism evidence="3 4">
    <name type="scientific">Brassica napus</name>
    <name type="common">Rape</name>
    <dbReference type="NCBI Taxonomy" id="3708"/>
    <lineage>
        <taxon>Eukaryota</taxon>
        <taxon>Viridiplantae</taxon>
        <taxon>Streptophyta</taxon>
        <taxon>Embryophyta</taxon>
        <taxon>Tracheophyta</taxon>
        <taxon>Spermatophyta</taxon>
        <taxon>Magnoliopsida</taxon>
        <taxon>eudicotyledons</taxon>
        <taxon>Gunneridae</taxon>
        <taxon>Pentapetalae</taxon>
        <taxon>rosids</taxon>
        <taxon>malvids</taxon>
        <taxon>Brassicales</taxon>
        <taxon>Brassicaceae</taxon>
        <taxon>Brassiceae</taxon>
        <taxon>Brassica</taxon>
    </lineage>
</organism>
<dbReference type="Proteomes" id="UP000028999">
    <property type="component" value="Unassembled WGS sequence"/>
</dbReference>
<feature type="region of interest" description="Disordered" evidence="1">
    <location>
        <begin position="21"/>
        <end position="42"/>
    </location>
</feature>
<feature type="compositionally biased region" description="Basic and acidic residues" evidence="1">
    <location>
        <begin position="26"/>
        <end position="42"/>
    </location>
</feature>
<gene>
    <name evidence="3" type="primary">BnaC08g09800D</name>
    <name evidence="3" type="ORF">GSBRNA2T00062935001</name>
</gene>